<organism evidence="2 3">
    <name type="scientific">Xylaria bambusicola</name>
    <dbReference type="NCBI Taxonomy" id="326684"/>
    <lineage>
        <taxon>Eukaryota</taxon>
        <taxon>Fungi</taxon>
        <taxon>Dikarya</taxon>
        <taxon>Ascomycota</taxon>
        <taxon>Pezizomycotina</taxon>
        <taxon>Sordariomycetes</taxon>
        <taxon>Xylariomycetidae</taxon>
        <taxon>Xylariales</taxon>
        <taxon>Xylariaceae</taxon>
        <taxon>Xylaria</taxon>
    </lineage>
</organism>
<dbReference type="Gene3D" id="3.40.640.10">
    <property type="entry name" value="Type I PLP-dependent aspartate aminotransferase-like (Major domain)"/>
    <property type="match status" value="1"/>
</dbReference>
<sequence length="407" mass="44247">MSKFDIEDARSQFPALAGDQIFFDNAGGSQTLGSVIEAIRDYLSRTNVQLGATYETGKLATERYDAGFAAGARYINAETSEIVFGSSTTQLLRNLSFALNFSEGDEIVISSIDHEANIGPWVDLASRLKLTIKWWTPALPSPPPANPNPVLTASSLTPLLTSRTRLVSCTHASNILGSINPIAEIAAAVRAGSSPDALVVVDGVSWAPHRPVDVRALGVDVYGFSWYKVYGPHIAMLYASQRAQGQMKSLGHYFKKGDTLEEKIGLAGASYELLHTLPSITSYLPQSPSAWESREAHEEALQKALLTYLVSRPGITIYGDTTGSPDVRVSTVSFHVDGWSSRDVVETLEATTNFGFRWGNFYSPRLVHELLGLGDDGVVRVSLAHYNTVNEVKSFIDALEKHIPQKG</sequence>
<proteinExistence type="predicted"/>
<dbReference type="InterPro" id="IPR015421">
    <property type="entry name" value="PyrdxlP-dep_Trfase_major"/>
</dbReference>
<dbReference type="PANTHER" id="PTHR43586:SF21">
    <property type="entry name" value="PYRIDOXAL PHOSPHATE (PLP)-DEPENDENT ASPARTATE AMINOTRANSFERASE SUPERFAMILY"/>
    <property type="match status" value="1"/>
</dbReference>
<dbReference type="InterPro" id="IPR000192">
    <property type="entry name" value="Aminotrans_V_dom"/>
</dbReference>
<dbReference type="SUPFAM" id="SSF53383">
    <property type="entry name" value="PLP-dependent transferases"/>
    <property type="match status" value="1"/>
</dbReference>
<keyword evidence="3" id="KW-1185">Reference proteome</keyword>
<dbReference type="Proteomes" id="UP001305414">
    <property type="component" value="Unassembled WGS sequence"/>
</dbReference>
<dbReference type="InterPro" id="IPR015422">
    <property type="entry name" value="PyrdxlP-dep_Trfase_small"/>
</dbReference>
<dbReference type="EMBL" id="JAWHQM010000013">
    <property type="protein sequence ID" value="KAK5629944.1"/>
    <property type="molecule type" value="Genomic_DNA"/>
</dbReference>
<dbReference type="AlphaFoldDB" id="A0AAN7UYC8"/>
<dbReference type="Pfam" id="PF00266">
    <property type="entry name" value="Aminotran_5"/>
    <property type="match status" value="1"/>
</dbReference>
<reference evidence="2 3" key="1">
    <citation type="submission" date="2023-10" db="EMBL/GenBank/DDBJ databases">
        <title>Draft genome sequence of Xylaria bambusicola isolate GMP-LS, the root and basal stem rot pathogen of sugarcane in Indonesia.</title>
        <authorList>
            <person name="Selvaraj P."/>
            <person name="Muralishankar V."/>
            <person name="Muruganantham S."/>
            <person name="Sp S."/>
            <person name="Haryani S."/>
            <person name="Lau K.J.X."/>
            <person name="Naqvi N.I."/>
        </authorList>
    </citation>
    <scope>NUCLEOTIDE SEQUENCE [LARGE SCALE GENOMIC DNA]</scope>
    <source>
        <strain evidence="2">GMP-LS</strain>
    </source>
</reference>
<evidence type="ECO:0000259" key="1">
    <source>
        <dbReference type="Pfam" id="PF00266"/>
    </source>
</evidence>
<accession>A0AAN7UYC8</accession>
<evidence type="ECO:0000313" key="2">
    <source>
        <dbReference type="EMBL" id="KAK5629944.1"/>
    </source>
</evidence>
<evidence type="ECO:0000313" key="3">
    <source>
        <dbReference type="Proteomes" id="UP001305414"/>
    </source>
</evidence>
<protein>
    <recommendedName>
        <fullName evidence="1">Aminotransferase class V domain-containing protein</fullName>
    </recommendedName>
</protein>
<dbReference type="PANTHER" id="PTHR43586">
    <property type="entry name" value="CYSTEINE DESULFURASE"/>
    <property type="match status" value="1"/>
</dbReference>
<dbReference type="InterPro" id="IPR015424">
    <property type="entry name" value="PyrdxlP-dep_Trfase"/>
</dbReference>
<name>A0AAN7UYC8_9PEZI</name>
<feature type="domain" description="Aminotransferase class V" evidence="1">
    <location>
        <begin position="21"/>
        <end position="395"/>
    </location>
</feature>
<gene>
    <name evidence="2" type="ORF">RRF57_005659</name>
</gene>
<dbReference type="Gene3D" id="3.90.1150.10">
    <property type="entry name" value="Aspartate Aminotransferase, domain 1"/>
    <property type="match status" value="1"/>
</dbReference>
<comment type="caution">
    <text evidence="2">The sequence shown here is derived from an EMBL/GenBank/DDBJ whole genome shotgun (WGS) entry which is preliminary data.</text>
</comment>